<accession>A0AAV4RP23</accession>
<gene>
    <name evidence="2" type="ORF">CDAR_394841</name>
</gene>
<feature type="compositionally biased region" description="Basic and acidic residues" evidence="1">
    <location>
        <begin position="66"/>
        <end position="77"/>
    </location>
</feature>
<dbReference type="Proteomes" id="UP001054837">
    <property type="component" value="Unassembled WGS sequence"/>
</dbReference>
<evidence type="ECO:0000313" key="3">
    <source>
        <dbReference type="Proteomes" id="UP001054837"/>
    </source>
</evidence>
<organism evidence="2 3">
    <name type="scientific">Caerostris darwini</name>
    <dbReference type="NCBI Taxonomy" id="1538125"/>
    <lineage>
        <taxon>Eukaryota</taxon>
        <taxon>Metazoa</taxon>
        <taxon>Ecdysozoa</taxon>
        <taxon>Arthropoda</taxon>
        <taxon>Chelicerata</taxon>
        <taxon>Arachnida</taxon>
        <taxon>Araneae</taxon>
        <taxon>Araneomorphae</taxon>
        <taxon>Entelegynae</taxon>
        <taxon>Araneoidea</taxon>
        <taxon>Araneidae</taxon>
        <taxon>Caerostris</taxon>
    </lineage>
</organism>
<proteinExistence type="predicted"/>
<evidence type="ECO:0000256" key="1">
    <source>
        <dbReference type="SAM" id="MobiDB-lite"/>
    </source>
</evidence>
<feature type="region of interest" description="Disordered" evidence="1">
    <location>
        <begin position="56"/>
        <end position="89"/>
    </location>
</feature>
<keyword evidence="3" id="KW-1185">Reference proteome</keyword>
<dbReference type="EMBL" id="BPLQ01006536">
    <property type="protein sequence ID" value="GIY23344.1"/>
    <property type="molecule type" value="Genomic_DNA"/>
</dbReference>
<evidence type="ECO:0000313" key="2">
    <source>
        <dbReference type="EMBL" id="GIY23344.1"/>
    </source>
</evidence>
<comment type="caution">
    <text evidence="2">The sequence shown here is derived from an EMBL/GenBank/DDBJ whole genome shotgun (WGS) entry which is preliminary data.</text>
</comment>
<protein>
    <submittedName>
        <fullName evidence="2">Uncharacterized protein</fullName>
    </submittedName>
</protein>
<reference evidence="2 3" key="1">
    <citation type="submission" date="2021-06" db="EMBL/GenBank/DDBJ databases">
        <title>Caerostris darwini draft genome.</title>
        <authorList>
            <person name="Kono N."/>
            <person name="Arakawa K."/>
        </authorList>
    </citation>
    <scope>NUCLEOTIDE SEQUENCE [LARGE SCALE GENOMIC DNA]</scope>
</reference>
<dbReference type="AlphaFoldDB" id="A0AAV4RP23"/>
<name>A0AAV4RP23_9ARAC</name>
<sequence length="89" mass="10174">MTWPLRCDVMLMPLHSCMVQSLQRPYHAIPGHEWTLRGNASEEIGEVKKLALFKKTGGKSAPQGNKWEDRKIRDKQMRGNNGGFSEILH</sequence>